<dbReference type="Proteomes" id="UP001152759">
    <property type="component" value="Chromosome 1"/>
</dbReference>
<dbReference type="AlphaFoldDB" id="A0A9P0A0Y9"/>
<proteinExistence type="predicted"/>
<gene>
    <name evidence="2" type="ORF">BEMITA_LOCUS874</name>
</gene>
<evidence type="ECO:0000313" key="3">
    <source>
        <dbReference type="Proteomes" id="UP001152759"/>
    </source>
</evidence>
<protein>
    <recommendedName>
        <fullName evidence="4">Tesmin/TSO1-like CXC domain-containing protein</fullName>
    </recommendedName>
</protein>
<evidence type="ECO:0000256" key="1">
    <source>
        <dbReference type="SAM" id="MobiDB-lite"/>
    </source>
</evidence>
<dbReference type="EMBL" id="OU963862">
    <property type="protein sequence ID" value="CAH0381201.1"/>
    <property type="molecule type" value="Genomic_DNA"/>
</dbReference>
<organism evidence="2 3">
    <name type="scientific">Bemisia tabaci</name>
    <name type="common">Sweetpotato whitefly</name>
    <name type="synonym">Aleurodes tabaci</name>
    <dbReference type="NCBI Taxonomy" id="7038"/>
    <lineage>
        <taxon>Eukaryota</taxon>
        <taxon>Metazoa</taxon>
        <taxon>Ecdysozoa</taxon>
        <taxon>Arthropoda</taxon>
        <taxon>Hexapoda</taxon>
        <taxon>Insecta</taxon>
        <taxon>Pterygota</taxon>
        <taxon>Neoptera</taxon>
        <taxon>Paraneoptera</taxon>
        <taxon>Hemiptera</taxon>
        <taxon>Sternorrhyncha</taxon>
        <taxon>Aleyrodoidea</taxon>
        <taxon>Aleyrodidae</taxon>
        <taxon>Aleyrodinae</taxon>
        <taxon>Bemisia</taxon>
    </lineage>
</organism>
<sequence length="372" mass="41809">MLRGAGIRRKVCLNTPVPRDWKNFLRNNENKKELFSLISEKIIGRAGKEIISTAGPTIRCSRLNCLHPGLQPCNHEEADTRLLLHAKEASQAGHKSIIIRTVDTDVIVISLAAFADINLEALWIAFGTGKDFELIPIHRVFNKIGPEKAAALPFFHAFTGSDTTSAFNKYGKKSAWETLNNFPEVLTAFQVLSNKPKDVETLMCDIEQFVVLMYDKTSSQTSVNKCRKELFTKKSRFFDGLPPTRAALIQHVLRCAYQAGYCWGQCLEKEQELPDPAIWGWTAAGDGEWAPNWSLLPEASLACQELLSCGCKSCNTKRCKCKKAMLKCTMLCKCEDCENGYKRTEHMENHNTDDDDEGNETANYTDDINEDL</sequence>
<reference evidence="2" key="1">
    <citation type="submission" date="2021-12" db="EMBL/GenBank/DDBJ databases">
        <authorList>
            <person name="King R."/>
        </authorList>
    </citation>
    <scope>NUCLEOTIDE SEQUENCE</scope>
</reference>
<keyword evidence="3" id="KW-1185">Reference proteome</keyword>
<evidence type="ECO:0000313" key="2">
    <source>
        <dbReference type="EMBL" id="CAH0381201.1"/>
    </source>
</evidence>
<accession>A0A9P0A0Y9</accession>
<evidence type="ECO:0008006" key="4">
    <source>
        <dbReference type="Google" id="ProtNLM"/>
    </source>
</evidence>
<dbReference type="PANTHER" id="PTHR46704:SF1">
    <property type="entry name" value="TELOMERE LENGTH REGULATION PROTEIN TEL2 HOMOLOG"/>
    <property type="match status" value="1"/>
</dbReference>
<dbReference type="PANTHER" id="PTHR46704">
    <property type="entry name" value="CXC DOMAIN-CONTAINING PROTEIN-RELATED"/>
    <property type="match status" value="1"/>
</dbReference>
<feature type="region of interest" description="Disordered" evidence="1">
    <location>
        <begin position="348"/>
        <end position="372"/>
    </location>
</feature>
<name>A0A9P0A0Y9_BEMTA</name>